<dbReference type="InterPro" id="IPR036513">
    <property type="entry name" value="STAS_dom_sf"/>
</dbReference>
<protein>
    <submittedName>
        <fullName evidence="1">Uncharacterized protein</fullName>
    </submittedName>
</protein>
<evidence type="ECO:0000313" key="2">
    <source>
        <dbReference type="Proteomes" id="UP000825729"/>
    </source>
</evidence>
<gene>
    <name evidence="1" type="ORF">H6P81_003819</name>
</gene>
<keyword evidence="2" id="KW-1185">Reference proteome</keyword>
<evidence type="ECO:0000313" key="1">
    <source>
        <dbReference type="EMBL" id="KAG9459311.1"/>
    </source>
</evidence>
<dbReference type="EMBL" id="JAINDJ010000002">
    <property type="protein sequence ID" value="KAG9459311.1"/>
    <property type="molecule type" value="Genomic_DNA"/>
</dbReference>
<comment type="caution">
    <text evidence="1">The sequence shown here is derived from an EMBL/GenBank/DDBJ whole genome shotgun (WGS) entry which is preliminary data.</text>
</comment>
<proteinExistence type="predicted"/>
<accession>A0AAV7FGP9</accession>
<sequence length="230" mass="26013">MDTNALTHANQCTHPCTPMNTLMNTNVHTHTHAHACTNKHANACTNAHTHACTNAHAQACTNTHAHWWAFRSLGHFSTWPDLELLNLGRYQTLLYCDVEQYPESIDVPNMLVKALGSPIYFANVGYMGESEQLVLTNPLMELMEKFRASKLLDVIGKECIFMSVAEAVSSCRLTYEDSRVTFVVQHIQSTPLDLDPVMHSHLEEHMYYTTSPNIADVIPMFFWHTTSTFT</sequence>
<reference evidence="1 2" key="1">
    <citation type="submission" date="2021-07" db="EMBL/GenBank/DDBJ databases">
        <title>The Aristolochia fimbriata genome: insights into angiosperm evolution, floral development and chemical biosynthesis.</title>
        <authorList>
            <person name="Jiao Y."/>
        </authorList>
    </citation>
    <scope>NUCLEOTIDE SEQUENCE [LARGE SCALE GENOMIC DNA]</scope>
    <source>
        <strain evidence="1">IBCAS-2021</strain>
        <tissue evidence="1">Leaf</tissue>
    </source>
</reference>
<dbReference type="Gene3D" id="3.30.750.24">
    <property type="entry name" value="STAS domain"/>
    <property type="match status" value="1"/>
</dbReference>
<organism evidence="1 2">
    <name type="scientific">Aristolochia fimbriata</name>
    <name type="common">White veined hardy Dutchman's pipe vine</name>
    <dbReference type="NCBI Taxonomy" id="158543"/>
    <lineage>
        <taxon>Eukaryota</taxon>
        <taxon>Viridiplantae</taxon>
        <taxon>Streptophyta</taxon>
        <taxon>Embryophyta</taxon>
        <taxon>Tracheophyta</taxon>
        <taxon>Spermatophyta</taxon>
        <taxon>Magnoliopsida</taxon>
        <taxon>Magnoliidae</taxon>
        <taxon>Piperales</taxon>
        <taxon>Aristolochiaceae</taxon>
        <taxon>Aristolochia</taxon>
    </lineage>
</organism>
<name>A0AAV7FGP9_ARIFI</name>
<dbReference type="Proteomes" id="UP000825729">
    <property type="component" value="Unassembled WGS sequence"/>
</dbReference>
<dbReference type="AlphaFoldDB" id="A0AAV7FGP9"/>